<accession>A0A1A9VLU7</accession>
<proteinExistence type="predicted"/>
<dbReference type="EnsemblMetazoa" id="GAUT041158-RA">
    <property type="protein sequence ID" value="GAUT041158-PA"/>
    <property type="gene ID" value="GAUT041158"/>
</dbReference>
<sequence length="110" mass="12543">MFALFSARNSNDDSRKCNSVLLNYRLTLIISDSITTAMRIKILGINGKCIPDELLNKEFMLNSVSIIKWWRIWIGNVKKALTRQNEALLGDLRMLKMLARRVIAVVGGFD</sequence>
<dbReference type="Proteomes" id="UP000078200">
    <property type="component" value="Unassembled WGS sequence"/>
</dbReference>
<dbReference type="VEuPathDB" id="VectorBase:GAUT041158"/>
<keyword evidence="2" id="KW-1185">Reference proteome</keyword>
<evidence type="ECO:0000313" key="1">
    <source>
        <dbReference type="EnsemblMetazoa" id="GAUT041158-PA"/>
    </source>
</evidence>
<reference evidence="1" key="1">
    <citation type="submission" date="2020-05" db="UniProtKB">
        <authorList>
            <consortium name="EnsemblMetazoa"/>
        </authorList>
    </citation>
    <scope>IDENTIFICATION</scope>
    <source>
        <strain evidence="1">TTRI</strain>
    </source>
</reference>
<dbReference type="AlphaFoldDB" id="A0A1A9VLU7"/>
<organism evidence="1 2">
    <name type="scientific">Glossina austeni</name>
    <name type="common">Savannah tsetse fly</name>
    <dbReference type="NCBI Taxonomy" id="7395"/>
    <lineage>
        <taxon>Eukaryota</taxon>
        <taxon>Metazoa</taxon>
        <taxon>Ecdysozoa</taxon>
        <taxon>Arthropoda</taxon>
        <taxon>Hexapoda</taxon>
        <taxon>Insecta</taxon>
        <taxon>Pterygota</taxon>
        <taxon>Neoptera</taxon>
        <taxon>Endopterygota</taxon>
        <taxon>Diptera</taxon>
        <taxon>Brachycera</taxon>
        <taxon>Muscomorpha</taxon>
        <taxon>Hippoboscoidea</taxon>
        <taxon>Glossinidae</taxon>
        <taxon>Glossina</taxon>
    </lineage>
</organism>
<protein>
    <submittedName>
        <fullName evidence="1">Uncharacterized protein</fullName>
    </submittedName>
</protein>
<name>A0A1A9VLU7_GLOAU</name>
<evidence type="ECO:0000313" key="2">
    <source>
        <dbReference type="Proteomes" id="UP000078200"/>
    </source>
</evidence>